<keyword evidence="5" id="KW-0732">Signal</keyword>
<dbReference type="InterPro" id="IPR035076">
    <property type="entry name" value="Toxin/TOLIP"/>
</dbReference>
<keyword evidence="6" id="KW-0472">Membrane</keyword>
<dbReference type="Pfam" id="PF00021">
    <property type="entry name" value="UPAR_LY6"/>
    <property type="match status" value="1"/>
</dbReference>
<dbReference type="AlphaFoldDB" id="A0A060WUH0"/>
<keyword evidence="7" id="KW-0325">Glycoprotein</keyword>
<evidence type="ECO:0000256" key="5">
    <source>
        <dbReference type="ARBA" id="ARBA00022729"/>
    </source>
</evidence>
<dbReference type="GO" id="GO:0005886">
    <property type="term" value="C:plasma membrane"/>
    <property type="evidence" value="ECO:0007669"/>
    <property type="project" value="UniProtKB-SubCell"/>
</dbReference>
<dbReference type="SUPFAM" id="SSF57302">
    <property type="entry name" value="Snake toxin-like"/>
    <property type="match status" value="2"/>
</dbReference>
<dbReference type="GO" id="GO:0005576">
    <property type="term" value="C:extracellular region"/>
    <property type="evidence" value="ECO:0007669"/>
    <property type="project" value="UniProtKB-SubCell"/>
</dbReference>
<evidence type="ECO:0000256" key="3">
    <source>
        <dbReference type="ARBA" id="ARBA00022475"/>
    </source>
</evidence>
<sequence>MITDKCCNLAHTKSFHLLQLQVKMYLIVPILVSLLLPKAYSLKCFECTPGESGACTDKETDCLTQCGNTRITSYMGGTTLSDVNLKSCSVPEQCLTASVNFGMMRTMIASTCCNTDLCNSQSIPETTKTTPNGKKCFTCTGTDCTSALSCVGDEDRCISTIVNMGGEKMTMKGCASKSICVGDMSGALGPTMGIDMKCCEGNLCNNAQSIGLSLLLLVTSMVSVALFH</sequence>
<dbReference type="SMART" id="SM00134">
    <property type="entry name" value="LU"/>
    <property type="match status" value="2"/>
</dbReference>
<dbReference type="InterPro" id="IPR016054">
    <property type="entry name" value="LY6_UPA_recep-like"/>
</dbReference>
<dbReference type="InterPro" id="IPR045860">
    <property type="entry name" value="Snake_toxin-like_sf"/>
</dbReference>
<dbReference type="PANTHER" id="PTHR20914:SF9">
    <property type="entry name" value="COILED, ISOFORM A"/>
    <property type="match status" value="1"/>
</dbReference>
<reference evidence="9" key="1">
    <citation type="journal article" date="2014" name="Nat. Commun.">
        <title>The rainbow trout genome provides novel insights into evolution after whole-genome duplication in vertebrates.</title>
        <authorList>
            <person name="Berthelot C."/>
            <person name="Brunet F."/>
            <person name="Chalopin D."/>
            <person name="Juanchich A."/>
            <person name="Bernard M."/>
            <person name="Noel B."/>
            <person name="Bento P."/>
            <person name="Da Silva C."/>
            <person name="Labadie K."/>
            <person name="Alberti A."/>
            <person name="Aury J.M."/>
            <person name="Louis A."/>
            <person name="Dehais P."/>
            <person name="Bardou P."/>
            <person name="Montfort J."/>
            <person name="Klopp C."/>
            <person name="Cabau C."/>
            <person name="Gaspin C."/>
            <person name="Thorgaard G.H."/>
            <person name="Boussaha M."/>
            <person name="Quillet E."/>
            <person name="Guyomard R."/>
            <person name="Galiana D."/>
            <person name="Bobe J."/>
            <person name="Volff J.N."/>
            <person name="Genet C."/>
            <person name="Wincker P."/>
            <person name="Jaillon O."/>
            <person name="Roest Crollius H."/>
            <person name="Guiguen Y."/>
        </authorList>
    </citation>
    <scope>NUCLEOTIDE SEQUENCE [LARGE SCALE GENOMIC DNA]</scope>
</reference>
<keyword evidence="3" id="KW-1003">Cell membrane</keyword>
<evidence type="ECO:0000313" key="10">
    <source>
        <dbReference type="Proteomes" id="UP000193380"/>
    </source>
</evidence>
<evidence type="ECO:0000313" key="9">
    <source>
        <dbReference type="EMBL" id="CDQ70796.1"/>
    </source>
</evidence>
<evidence type="ECO:0000259" key="8">
    <source>
        <dbReference type="SMART" id="SM00134"/>
    </source>
</evidence>
<evidence type="ECO:0000256" key="1">
    <source>
        <dbReference type="ARBA" id="ARBA00004236"/>
    </source>
</evidence>
<evidence type="ECO:0000256" key="7">
    <source>
        <dbReference type="ARBA" id="ARBA00023180"/>
    </source>
</evidence>
<gene>
    <name evidence="9" type="ORF">GSONMT00030556001</name>
</gene>
<dbReference type="Proteomes" id="UP000193380">
    <property type="component" value="Unassembled WGS sequence"/>
</dbReference>
<proteinExistence type="predicted"/>
<dbReference type="PANTHER" id="PTHR20914">
    <property type="entry name" value="LY6/PLAUR DOMAIN-CONTAINING PROTEIN 8"/>
    <property type="match status" value="1"/>
</dbReference>
<dbReference type="Pfam" id="PF00087">
    <property type="entry name" value="Toxin_TOLIP"/>
    <property type="match status" value="1"/>
</dbReference>
<accession>A0A060WUH0</accession>
<evidence type="ECO:0000256" key="2">
    <source>
        <dbReference type="ARBA" id="ARBA00004613"/>
    </source>
</evidence>
<name>A0A060WUH0_ONCMY</name>
<feature type="domain" description="UPAR/Ly6" evidence="8">
    <location>
        <begin position="42"/>
        <end position="131"/>
    </location>
</feature>
<dbReference type="EMBL" id="FR904735">
    <property type="protein sequence ID" value="CDQ70796.1"/>
    <property type="molecule type" value="Genomic_DNA"/>
</dbReference>
<dbReference type="Gene3D" id="2.10.60.10">
    <property type="entry name" value="CD59"/>
    <property type="match status" value="2"/>
</dbReference>
<dbReference type="InterPro" id="IPR050918">
    <property type="entry name" value="CNF-like_PLA2_Inhibitor"/>
</dbReference>
<organism evidence="9 10">
    <name type="scientific">Oncorhynchus mykiss</name>
    <name type="common">Rainbow trout</name>
    <name type="synonym">Salmo gairdneri</name>
    <dbReference type="NCBI Taxonomy" id="8022"/>
    <lineage>
        <taxon>Eukaryota</taxon>
        <taxon>Metazoa</taxon>
        <taxon>Chordata</taxon>
        <taxon>Craniata</taxon>
        <taxon>Vertebrata</taxon>
        <taxon>Euteleostomi</taxon>
        <taxon>Actinopterygii</taxon>
        <taxon>Neopterygii</taxon>
        <taxon>Teleostei</taxon>
        <taxon>Protacanthopterygii</taxon>
        <taxon>Salmoniformes</taxon>
        <taxon>Salmonidae</taxon>
        <taxon>Salmoninae</taxon>
        <taxon>Oncorhynchus</taxon>
    </lineage>
</organism>
<evidence type="ECO:0000256" key="6">
    <source>
        <dbReference type="ARBA" id="ARBA00023136"/>
    </source>
</evidence>
<evidence type="ECO:0000256" key="4">
    <source>
        <dbReference type="ARBA" id="ARBA00022525"/>
    </source>
</evidence>
<comment type="subcellular location">
    <subcellularLocation>
        <location evidence="1">Cell membrane</location>
    </subcellularLocation>
    <subcellularLocation>
        <location evidence="2">Secreted</location>
    </subcellularLocation>
</comment>
<dbReference type="STRING" id="8022.A0A060WUH0"/>
<reference evidence="9" key="2">
    <citation type="submission" date="2014-03" db="EMBL/GenBank/DDBJ databases">
        <authorList>
            <person name="Genoscope - CEA"/>
        </authorList>
    </citation>
    <scope>NUCLEOTIDE SEQUENCE</scope>
</reference>
<protein>
    <recommendedName>
        <fullName evidence="8">UPAR/Ly6 domain-containing protein</fullName>
    </recommendedName>
</protein>
<feature type="domain" description="UPAR/Ly6" evidence="8">
    <location>
        <begin position="135"/>
        <end position="217"/>
    </location>
</feature>
<keyword evidence="4" id="KW-0964">Secreted</keyword>
<dbReference type="PaxDb" id="8022-A0A060WUH0"/>